<evidence type="ECO:0000256" key="7">
    <source>
        <dbReference type="ARBA" id="ARBA00022840"/>
    </source>
</evidence>
<evidence type="ECO:0000256" key="1">
    <source>
        <dbReference type="ARBA" id="ARBA00004623"/>
    </source>
</evidence>
<dbReference type="GO" id="GO:0005829">
    <property type="term" value="C:cytosol"/>
    <property type="evidence" value="ECO:0007669"/>
    <property type="project" value="TreeGrafter"/>
</dbReference>
<dbReference type="SUPFAM" id="SSF48452">
    <property type="entry name" value="TPR-like"/>
    <property type="match status" value="1"/>
</dbReference>
<protein>
    <recommendedName>
        <fullName evidence="2">non-specific serine/threonine protein kinase</fullName>
        <ecNumber evidence="2">2.7.11.1</ecNumber>
    </recommendedName>
    <alternativeName>
        <fullName evidence="8">Autophagy-related protein 1</fullName>
    </alternativeName>
</protein>
<dbReference type="Pfam" id="PF00069">
    <property type="entry name" value="Pkinase"/>
    <property type="match status" value="1"/>
</dbReference>
<evidence type="ECO:0000256" key="9">
    <source>
        <dbReference type="ARBA" id="ARBA00047899"/>
    </source>
</evidence>
<feature type="domain" description="Protein kinase" evidence="12">
    <location>
        <begin position="47"/>
        <end position="318"/>
    </location>
</feature>
<dbReference type="GO" id="GO:0005776">
    <property type="term" value="C:autophagosome"/>
    <property type="evidence" value="ECO:0007669"/>
    <property type="project" value="TreeGrafter"/>
</dbReference>
<keyword evidence="3" id="KW-0723">Serine/threonine-protein kinase</keyword>
<dbReference type="Gene3D" id="1.10.510.10">
    <property type="entry name" value="Transferase(Phosphotransferase) domain 1"/>
    <property type="match status" value="1"/>
</dbReference>
<comment type="catalytic activity">
    <reaction evidence="10">
        <text>L-seryl-[protein] + ATP = O-phospho-L-seryl-[protein] + ADP + H(+)</text>
        <dbReference type="Rhea" id="RHEA:17989"/>
        <dbReference type="Rhea" id="RHEA-COMP:9863"/>
        <dbReference type="Rhea" id="RHEA-COMP:11604"/>
        <dbReference type="ChEBI" id="CHEBI:15378"/>
        <dbReference type="ChEBI" id="CHEBI:29999"/>
        <dbReference type="ChEBI" id="CHEBI:30616"/>
        <dbReference type="ChEBI" id="CHEBI:83421"/>
        <dbReference type="ChEBI" id="CHEBI:456216"/>
        <dbReference type="EC" id="2.7.11.1"/>
    </reaction>
</comment>
<evidence type="ECO:0000256" key="4">
    <source>
        <dbReference type="ARBA" id="ARBA00022679"/>
    </source>
</evidence>
<evidence type="ECO:0000256" key="6">
    <source>
        <dbReference type="ARBA" id="ARBA00022777"/>
    </source>
</evidence>
<dbReference type="EC" id="2.7.11.1" evidence="2"/>
<reference evidence="14" key="1">
    <citation type="journal article" date="2017" name="Nat. Microbiol.">
        <title>Global analysis of biosynthetic gene clusters reveals vast potential of secondary metabolite production in Penicillium species.</title>
        <authorList>
            <person name="Nielsen J.C."/>
            <person name="Grijseels S."/>
            <person name="Prigent S."/>
            <person name="Ji B."/>
            <person name="Dainat J."/>
            <person name="Nielsen K.F."/>
            <person name="Frisvad J.C."/>
            <person name="Workman M."/>
            <person name="Nielsen J."/>
        </authorList>
    </citation>
    <scope>NUCLEOTIDE SEQUENCE [LARGE SCALE GENOMIC DNA]</scope>
    <source>
        <strain evidence="14">IBT 31811</strain>
    </source>
</reference>
<feature type="region of interest" description="Disordered" evidence="11">
    <location>
        <begin position="396"/>
        <end position="416"/>
    </location>
</feature>
<evidence type="ECO:0000256" key="2">
    <source>
        <dbReference type="ARBA" id="ARBA00012513"/>
    </source>
</evidence>
<dbReference type="GO" id="GO:0010506">
    <property type="term" value="P:regulation of autophagy"/>
    <property type="evidence" value="ECO:0007669"/>
    <property type="project" value="InterPro"/>
</dbReference>
<evidence type="ECO:0000313" key="13">
    <source>
        <dbReference type="EMBL" id="OQD83593.1"/>
    </source>
</evidence>
<evidence type="ECO:0000256" key="8">
    <source>
        <dbReference type="ARBA" id="ARBA00030237"/>
    </source>
</evidence>
<evidence type="ECO:0000256" key="5">
    <source>
        <dbReference type="ARBA" id="ARBA00022741"/>
    </source>
</evidence>
<dbReference type="InterPro" id="IPR045269">
    <property type="entry name" value="Atg1-like"/>
</dbReference>
<organism evidence="13 14">
    <name type="scientific">Penicillium antarcticum</name>
    <dbReference type="NCBI Taxonomy" id="416450"/>
    <lineage>
        <taxon>Eukaryota</taxon>
        <taxon>Fungi</taxon>
        <taxon>Dikarya</taxon>
        <taxon>Ascomycota</taxon>
        <taxon>Pezizomycotina</taxon>
        <taxon>Eurotiomycetes</taxon>
        <taxon>Eurotiomycetidae</taxon>
        <taxon>Eurotiales</taxon>
        <taxon>Aspergillaceae</taxon>
        <taxon>Penicillium</taxon>
    </lineage>
</organism>
<dbReference type="EMBL" id="MDYN01000016">
    <property type="protein sequence ID" value="OQD83593.1"/>
    <property type="molecule type" value="Genomic_DNA"/>
</dbReference>
<dbReference type="SUPFAM" id="SSF56112">
    <property type="entry name" value="Protein kinase-like (PK-like)"/>
    <property type="match status" value="1"/>
</dbReference>
<dbReference type="Proteomes" id="UP000191672">
    <property type="component" value="Unassembled WGS sequence"/>
</dbReference>
<evidence type="ECO:0000256" key="3">
    <source>
        <dbReference type="ARBA" id="ARBA00022527"/>
    </source>
</evidence>
<proteinExistence type="predicted"/>
<comment type="caution">
    <text evidence="13">The sequence shown here is derived from an EMBL/GenBank/DDBJ whole genome shotgun (WGS) entry which is preliminary data.</text>
</comment>
<name>A0A1V6Q2W0_9EURO</name>
<dbReference type="GO" id="GO:0000045">
    <property type="term" value="P:autophagosome assembly"/>
    <property type="evidence" value="ECO:0007669"/>
    <property type="project" value="TreeGrafter"/>
</dbReference>
<dbReference type="STRING" id="416450.A0A1V6Q2W0"/>
<dbReference type="Gene3D" id="1.25.40.10">
    <property type="entry name" value="Tetratricopeptide repeat domain"/>
    <property type="match status" value="2"/>
</dbReference>
<comment type="catalytic activity">
    <reaction evidence="9">
        <text>L-threonyl-[protein] + ATP = O-phospho-L-threonyl-[protein] + ADP + H(+)</text>
        <dbReference type="Rhea" id="RHEA:46608"/>
        <dbReference type="Rhea" id="RHEA-COMP:11060"/>
        <dbReference type="Rhea" id="RHEA-COMP:11605"/>
        <dbReference type="ChEBI" id="CHEBI:15378"/>
        <dbReference type="ChEBI" id="CHEBI:30013"/>
        <dbReference type="ChEBI" id="CHEBI:30616"/>
        <dbReference type="ChEBI" id="CHEBI:61977"/>
        <dbReference type="ChEBI" id="CHEBI:456216"/>
        <dbReference type="EC" id="2.7.11.1"/>
    </reaction>
</comment>
<keyword evidence="4" id="KW-0808">Transferase</keyword>
<comment type="subcellular location">
    <subcellularLocation>
        <location evidence="1">Preautophagosomal structure membrane</location>
        <topology evidence="1">Peripheral membrane protein</topology>
    </subcellularLocation>
</comment>
<evidence type="ECO:0000259" key="12">
    <source>
        <dbReference type="PROSITE" id="PS50011"/>
    </source>
</evidence>
<dbReference type="PANTHER" id="PTHR24348">
    <property type="entry name" value="SERINE/THREONINE-PROTEIN KINASE UNC-51-RELATED"/>
    <property type="match status" value="1"/>
</dbReference>
<sequence>MDSRHSDLVLDAQIQVEFSADLTHRFTIQSKFSSGRHFRRRQRKDTWQVEKLLGSGSSGTVSLHKCLTSEGQAELQAVRMINKALLSKGIDYYKELEAIAKFSQKKYDGSFVKFLGWYESNDFVFIVMEYMKHGDLDSHLKKPLPENEAREITLQLAEGLEFLHDNRVAHRNLKPANIFVFRKSPDWWVKLGDFGFSKCVNENEGLQTWVGTPLFIAPEMQMLYPPGKNGHSDMSHYTEKVDIWALGVTTYYMVFHDYPFTPRKRVHLSQYVHGAALPLPKGSLSPVSQECYNFIKATIEPDATKRLSAKAATEDEWLKGLYVPVAGLKRLGLSETNLTNVASRKEVQTAPKSFHATPEQTIKIFQASSESNPKESVPDNAASHVYEALIATDTSAEHADTSNNEQSQVGYPNIARPKHGRSKFAKDLRLGRLGILQDYHTRGVQLFRQNKHAEAEILLRKAAMKRNQELGLANHDTRNSFHCLGVLYYHMSTYRVARWLFQQVLEVQKKKFGLVHPCTLKTEYWIGLTMLRDGMNREGRLTVKRVANIQKRVLGPNHPDTLLSLSELDLRQPPEFLGPSKTDSLPQMSLSARSSEMDLITKSMRKYIQDLKAELWPEHHNTDSKQCNRRITVRLPPTASQPIAKPQSEESLSSKIKTHYRTMAELGQWLHGKGYYKAAQNSLEMAVSGLNQCLGPTHAEFLDALYWLGLNQFELGQYENAENIFREVSVGRDTSVGWKSRRIFYFDFALALGRALAKQGNGFVMIGAPTNCLGPAA</sequence>
<evidence type="ECO:0000256" key="10">
    <source>
        <dbReference type="ARBA" id="ARBA00048679"/>
    </source>
</evidence>
<accession>A0A1V6Q2W0</accession>
<keyword evidence="7" id="KW-0067">ATP-binding</keyword>
<dbReference type="PROSITE" id="PS50011">
    <property type="entry name" value="PROTEIN_KINASE_DOM"/>
    <property type="match status" value="1"/>
</dbReference>
<dbReference type="InterPro" id="IPR011990">
    <property type="entry name" value="TPR-like_helical_dom_sf"/>
</dbReference>
<dbReference type="GO" id="GO:0005524">
    <property type="term" value="F:ATP binding"/>
    <property type="evidence" value="ECO:0007669"/>
    <property type="project" value="UniProtKB-KW"/>
</dbReference>
<gene>
    <name evidence="13" type="ORF">PENANT_c016G09617</name>
</gene>
<keyword evidence="14" id="KW-1185">Reference proteome</keyword>
<dbReference type="AlphaFoldDB" id="A0A1V6Q2W0"/>
<evidence type="ECO:0000256" key="11">
    <source>
        <dbReference type="SAM" id="MobiDB-lite"/>
    </source>
</evidence>
<dbReference type="PANTHER" id="PTHR24348:SF22">
    <property type="entry name" value="NON-SPECIFIC SERINE_THREONINE PROTEIN KINASE"/>
    <property type="match status" value="1"/>
</dbReference>
<feature type="compositionally biased region" description="Polar residues" evidence="11">
    <location>
        <begin position="401"/>
        <end position="410"/>
    </location>
</feature>
<dbReference type="GO" id="GO:0004674">
    <property type="term" value="F:protein serine/threonine kinase activity"/>
    <property type="evidence" value="ECO:0007669"/>
    <property type="project" value="UniProtKB-KW"/>
</dbReference>
<dbReference type="Pfam" id="PF13374">
    <property type="entry name" value="TPR_10"/>
    <property type="match status" value="1"/>
</dbReference>
<evidence type="ECO:0000313" key="14">
    <source>
        <dbReference type="Proteomes" id="UP000191672"/>
    </source>
</evidence>
<dbReference type="GO" id="GO:0034045">
    <property type="term" value="C:phagophore assembly site membrane"/>
    <property type="evidence" value="ECO:0007669"/>
    <property type="project" value="UniProtKB-SubCell"/>
</dbReference>
<keyword evidence="6" id="KW-0418">Kinase</keyword>
<dbReference type="InterPro" id="IPR000719">
    <property type="entry name" value="Prot_kinase_dom"/>
</dbReference>
<keyword evidence="5" id="KW-0547">Nucleotide-binding</keyword>
<dbReference type="InterPro" id="IPR011009">
    <property type="entry name" value="Kinase-like_dom_sf"/>
</dbReference>